<keyword evidence="2 7" id="KW-0812">Transmembrane</keyword>
<keyword evidence="11" id="KW-1185">Reference proteome</keyword>
<dbReference type="SUPFAM" id="SSF52540">
    <property type="entry name" value="P-loop containing nucleoside triphosphate hydrolases"/>
    <property type="match status" value="1"/>
</dbReference>
<feature type="transmembrane region" description="Helical" evidence="7">
    <location>
        <begin position="151"/>
        <end position="168"/>
    </location>
</feature>
<feature type="transmembrane region" description="Helical" evidence="7">
    <location>
        <begin position="174"/>
        <end position="193"/>
    </location>
</feature>
<dbReference type="InterPro" id="IPR003593">
    <property type="entry name" value="AAA+_ATPase"/>
</dbReference>
<evidence type="ECO:0000256" key="7">
    <source>
        <dbReference type="SAM" id="Phobius"/>
    </source>
</evidence>
<keyword evidence="3" id="KW-0547">Nucleotide-binding</keyword>
<protein>
    <submittedName>
        <fullName evidence="10">ABC transporter</fullName>
    </submittedName>
</protein>
<dbReference type="PANTHER" id="PTHR43394:SF1">
    <property type="entry name" value="ATP-BINDING CASSETTE SUB-FAMILY B MEMBER 10, MITOCHONDRIAL"/>
    <property type="match status" value="1"/>
</dbReference>
<dbReference type="Gene3D" id="3.40.50.300">
    <property type="entry name" value="P-loop containing nucleotide triphosphate hydrolases"/>
    <property type="match status" value="1"/>
</dbReference>
<dbReference type="SMART" id="SM00382">
    <property type="entry name" value="AAA"/>
    <property type="match status" value="1"/>
</dbReference>
<organism evidence="10 11">
    <name type="scientific">Streptomyces griseorubens</name>
    <dbReference type="NCBI Taxonomy" id="66897"/>
    <lineage>
        <taxon>Bacteria</taxon>
        <taxon>Bacillati</taxon>
        <taxon>Actinomycetota</taxon>
        <taxon>Actinomycetes</taxon>
        <taxon>Kitasatosporales</taxon>
        <taxon>Streptomycetaceae</taxon>
        <taxon>Streptomyces</taxon>
        <taxon>Streptomyces althioticus group</taxon>
    </lineage>
</organism>
<gene>
    <name evidence="10" type="ORF">DJ64_22625</name>
</gene>
<dbReference type="Gene3D" id="1.20.1560.10">
    <property type="entry name" value="ABC transporter type 1, transmembrane domain"/>
    <property type="match status" value="1"/>
</dbReference>
<evidence type="ECO:0000256" key="3">
    <source>
        <dbReference type="ARBA" id="ARBA00022741"/>
    </source>
</evidence>
<reference evidence="10 11" key="1">
    <citation type="submission" date="2014-04" db="EMBL/GenBank/DDBJ databases">
        <title>Draft genome sequence of the novel Streptomyces griseorubens JSD-1 playing a role in carbon and nitrogen cycle.</title>
        <authorList>
            <consortium name="Shanghai Jiao Tong University"/>
            <person name="Feng H."/>
            <person name="Sun Y."/>
            <person name="Zhi Y."/>
            <person name="Mao L."/>
            <person name="Luo Y."/>
            <person name="Wei X."/>
            <person name="Zhou P."/>
        </authorList>
    </citation>
    <scope>NUCLEOTIDE SEQUENCE [LARGE SCALE GENOMIC DNA]</scope>
    <source>
        <strain evidence="10 11">JSD-1</strain>
    </source>
</reference>
<feature type="transmembrane region" description="Helical" evidence="7">
    <location>
        <begin position="33"/>
        <end position="58"/>
    </location>
</feature>
<dbReference type="Pfam" id="PF00005">
    <property type="entry name" value="ABC_tran"/>
    <property type="match status" value="1"/>
</dbReference>
<dbReference type="InterPro" id="IPR011527">
    <property type="entry name" value="ABC1_TM_dom"/>
</dbReference>
<dbReference type="InterPro" id="IPR027417">
    <property type="entry name" value="P-loop_NTPase"/>
</dbReference>
<evidence type="ECO:0000259" key="8">
    <source>
        <dbReference type="PROSITE" id="PS50893"/>
    </source>
</evidence>
<feature type="domain" description="ABC transporter" evidence="8">
    <location>
        <begin position="351"/>
        <end position="586"/>
    </location>
</feature>
<name>A0ABR4SSW1_9ACTN</name>
<dbReference type="PROSITE" id="PS00211">
    <property type="entry name" value="ABC_TRANSPORTER_1"/>
    <property type="match status" value="1"/>
</dbReference>
<dbReference type="PROSITE" id="PS50893">
    <property type="entry name" value="ABC_TRANSPORTER_2"/>
    <property type="match status" value="1"/>
</dbReference>
<comment type="caution">
    <text evidence="10">The sequence shown here is derived from an EMBL/GenBank/DDBJ whole genome shotgun (WGS) entry which is preliminary data.</text>
</comment>
<feature type="transmembrane region" description="Helical" evidence="7">
    <location>
        <begin position="294"/>
        <end position="316"/>
    </location>
</feature>
<evidence type="ECO:0000256" key="4">
    <source>
        <dbReference type="ARBA" id="ARBA00022840"/>
    </source>
</evidence>
<dbReference type="InterPro" id="IPR003439">
    <property type="entry name" value="ABC_transporter-like_ATP-bd"/>
</dbReference>
<accession>A0ABR4SSW1</accession>
<dbReference type="Proteomes" id="UP000027632">
    <property type="component" value="Unassembled WGS sequence"/>
</dbReference>
<evidence type="ECO:0000313" key="11">
    <source>
        <dbReference type="Proteomes" id="UP000027632"/>
    </source>
</evidence>
<keyword evidence="4" id="KW-0067">ATP-binding</keyword>
<dbReference type="InterPro" id="IPR036640">
    <property type="entry name" value="ABC1_TM_sf"/>
</dbReference>
<proteinExistence type="predicted"/>
<evidence type="ECO:0000256" key="1">
    <source>
        <dbReference type="ARBA" id="ARBA00004651"/>
    </source>
</evidence>
<dbReference type="InterPro" id="IPR039421">
    <property type="entry name" value="Type_1_exporter"/>
</dbReference>
<feature type="domain" description="ABC transmembrane type-1" evidence="9">
    <location>
        <begin position="49"/>
        <end position="318"/>
    </location>
</feature>
<evidence type="ECO:0000256" key="6">
    <source>
        <dbReference type="ARBA" id="ARBA00023136"/>
    </source>
</evidence>
<comment type="subcellular location">
    <subcellularLocation>
        <location evidence="1">Cell membrane</location>
        <topology evidence="1">Multi-pass membrane protein</topology>
    </subcellularLocation>
</comment>
<sequence length="613" mass="66411">MASPQTRPLDHRYRGEHPVRTLGYLFRADRGRLAAAVVVFTVKHSPVWLLPLITASIIDTVVQHQPVSRLWTSTGVIMFILLVNYPLHVLYVRLLYGSVRRMGTTLRSALCTRMQQLSIGYHSRVSAGVLQAKVVRDVETVEQMVQQTAETGLGALTVLAGGLVIIGVRTPEFLPVFLVVVPAAALLVARLRARLRTHNEHFRHEVETLSSRVTEMTRLIPVTRAHGLEGKALRRMHGTLDRLLTSGMRLDLVNGRFGSLAWVVLNVVGVMVLAGAALVSYYDVWGVTAGDVVMLSAFLTTLTNSTTTLAGLAPVITKGLESVRSVGEVLQAPELEDNEGKAELTALRGAVTFEGVGHAYDGDDRPAVRDFTLDVAPGETIALVGASGAGKSTVLNLVIGFIRPTSGRLLVDGTDMNTLDLRTYRRFLSVVPQESILFDGTVRENVAYGMDDADEETVRAALRDANALEFVDRLPQGLDTLVGERGARLSGGQRQRLAIARALIRDPKVLVLDEATSALDTRSEALVQEALARLLRGRTTFVVAHRLSTVRGADRIVVMSDGAIQEIGTHEELLRRGGAYTALHSGQGGLSRRPPLASSANVFGHFRSAGCGM</sequence>
<dbReference type="EMBL" id="JJMG01000231">
    <property type="protein sequence ID" value="KEG38285.1"/>
    <property type="molecule type" value="Genomic_DNA"/>
</dbReference>
<feature type="transmembrane region" description="Helical" evidence="7">
    <location>
        <begin position="257"/>
        <end position="282"/>
    </location>
</feature>
<evidence type="ECO:0000259" key="9">
    <source>
        <dbReference type="PROSITE" id="PS50929"/>
    </source>
</evidence>
<feature type="transmembrane region" description="Helical" evidence="7">
    <location>
        <begin position="70"/>
        <end position="92"/>
    </location>
</feature>
<keyword evidence="6 7" id="KW-0472">Membrane</keyword>
<dbReference type="PANTHER" id="PTHR43394">
    <property type="entry name" value="ATP-DEPENDENT PERMEASE MDL1, MITOCHONDRIAL"/>
    <property type="match status" value="1"/>
</dbReference>
<dbReference type="SUPFAM" id="SSF90123">
    <property type="entry name" value="ABC transporter transmembrane region"/>
    <property type="match status" value="1"/>
</dbReference>
<dbReference type="PROSITE" id="PS50929">
    <property type="entry name" value="ABC_TM1F"/>
    <property type="match status" value="1"/>
</dbReference>
<keyword evidence="5 7" id="KW-1133">Transmembrane helix</keyword>
<dbReference type="InterPro" id="IPR017871">
    <property type="entry name" value="ABC_transporter-like_CS"/>
</dbReference>
<evidence type="ECO:0000256" key="2">
    <source>
        <dbReference type="ARBA" id="ARBA00022692"/>
    </source>
</evidence>
<dbReference type="Pfam" id="PF00664">
    <property type="entry name" value="ABC_membrane"/>
    <property type="match status" value="1"/>
</dbReference>
<evidence type="ECO:0000256" key="5">
    <source>
        <dbReference type="ARBA" id="ARBA00022989"/>
    </source>
</evidence>
<dbReference type="CDD" id="cd07346">
    <property type="entry name" value="ABC_6TM_exporters"/>
    <property type="match status" value="1"/>
</dbReference>
<evidence type="ECO:0000313" key="10">
    <source>
        <dbReference type="EMBL" id="KEG38285.1"/>
    </source>
</evidence>